<dbReference type="AlphaFoldDB" id="A0A095B7L7"/>
<feature type="region of interest" description="Disordered" evidence="1">
    <location>
        <begin position="178"/>
        <end position="198"/>
    </location>
</feature>
<reference evidence="2 5" key="2">
    <citation type="submission" date="2017-08" db="EMBL/GenBank/DDBJ databases">
        <title>Complete Genome Sequence of Acetobacter tropicalis Oregon-R-modENCODE STRAIN BDGP1, an acetic acid bacterium isolated from Drosophila melanogaster gut.</title>
        <authorList>
            <person name="Wan K.H."/>
            <person name="Yu C."/>
            <person name="Park S."/>
            <person name="Hammonds A.S."/>
            <person name="Booth B.W."/>
            <person name="Celniker S.E."/>
        </authorList>
    </citation>
    <scope>NUCLEOTIDE SEQUENCE [LARGE SCALE GENOMIC DNA]</scope>
    <source>
        <strain evidence="2 5">BDGP1</strain>
    </source>
</reference>
<sequence length="198" mass="22290">MTLARLRLGYADPPYVNCAHLYRGQPDYAGEVDHAALVRHLDATYDGWVLHAAATPASIATLAPLVMDTGARWMVWVKGFAAFKRNVPVAYAWEPVIIKAARRPVVSRRQVMRDWIQESITLRRGLTGAKPEAVCHWAFELLGARPDDVLDDLYPGTGAVTRAWESWRRKFVLPQLSLSPPKRHPDDPPLDMLMPEDL</sequence>
<keyword evidence="4" id="KW-1185">Reference proteome</keyword>
<organism evidence="3 4">
    <name type="scientific">Acetobacter tropicalis</name>
    <dbReference type="NCBI Taxonomy" id="104102"/>
    <lineage>
        <taxon>Bacteria</taxon>
        <taxon>Pseudomonadati</taxon>
        <taxon>Pseudomonadota</taxon>
        <taxon>Alphaproteobacteria</taxon>
        <taxon>Acetobacterales</taxon>
        <taxon>Acetobacteraceae</taxon>
        <taxon>Acetobacter</taxon>
    </lineage>
</organism>
<evidence type="ECO:0000313" key="2">
    <source>
        <dbReference type="EMBL" id="ATJ91657.1"/>
    </source>
</evidence>
<reference evidence="3 4" key="1">
    <citation type="submission" date="2014-06" db="EMBL/GenBank/DDBJ databases">
        <title>Functional and comparative genomic analyses of the Drosophila gut microbiota identify candidate symbiosis factors.</title>
        <authorList>
            <person name="Newell P.D."/>
            <person name="Chaston J.M."/>
            <person name="Douglas A.E."/>
        </authorList>
    </citation>
    <scope>NUCLEOTIDE SEQUENCE [LARGE SCALE GENOMIC DNA]</scope>
    <source>
        <strain evidence="3 4">DmCS_006</strain>
    </source>
</reference>
<evidence type="ECO:0000313" key="5">
    <source>
        <dbReference type="Proteomes" id="UP000220394"/>
    </source>
</evidence>
<proteinExistence type="predicted"/>
<evidence type="ECO:0000256" key="1">
    <source>
        <dbReference type="SAM" id="MobiDB-lite"/>
    </source>
</evidence>
<dbReference type="EMBL" id="JOKM01000029">
    <property type="protein sequence ID" value="KGB24758.1"/>
    <property type="molecule type" value="Genomic_DNA"/>
</dbReference>
<protein>
    <recommendedName>
        <fullName evidence="6">Methyltransferase</fullName>
    </recommendedName>
</protein>
<dbReference type="RefSeq" id="WP_035378658.1">
    <property type="nucleotide sequence ID" value="NZ_CP022699.1"/>
</dbReference>
<name>A0A095B7L7_9PROT</name>
<dbReference type="KEGG" id="ato:CIW82_14110"/>
<accession>A0A095B7L7</accession>
<dbReference type="STRING" id="104102.AtDm6_1007"/>
<dbReference type="EMBL" id="CP022699">
    <property type="protein sequence ID" value="ATJ91657.1"/>
    <property type="molecule type" value="Genomic_DNA"/>
</dbReference>
<gene>
    <name evidence="3" type="ORF">AtDm6_1007</name>
    <name evidence="2" type="ORF">CIW82_14110</name>
</gene>
<evidence type="ECO:0000313" key="4">
    <source>
        <dbReference type="Proteomes" id="UP000029448"/>
    </source>
</evidence>
<evidence type="ECO:0000313" key="3">
    <source>
        <dbReference type="EMBL" id="KGB24758.1"/>
    </source>
</evidence>
<dbReference type="Proteomes" id="UP000220394">
    <property type="component" value="Chromosome"/>
</dbReference>
<dbReference type="Proteomes" id="UP000029448">
    <property type="component" value="Unassembled WGS sequence"/>
</dbReference>
<evidence type="ECO:0008006" key="6">
    <source>
        <dbReference type="Google" id="ProtNLM"/>
    </source>
</evidence>
<dbReference type="PATRIC" id="fig|104102.7.peg.1001"/>
<dbReference type="GeneID" id="89478725"/>